<dbReference type="WBParaSite" id="PgR096_g009_t02">
    <property type="protein sequence ID" value="PgR096_g009_t02"/>
    <property type="gene ID" value="PgR096_g009"/>
</dbReference>
<dbReference type="InterPro" id="IPR000719">
    <property type="entry name" value="Prot_kinase_dom"/>
</dbReference>
<evidence type="ECO:0000313" key="11">
    <source>
        <dbReference type="WBParaSite" id="PgR096_g009_t02"/>
    </source>
</evidence>
<comment type="similarity">
    <text evidence="6">Belongs to the protein kinase superfamily. CK1 Ser/Thr protein kinase family.</text>
</comment>
<dbReference type="InterPro" id="IPR050235">
    <property type="entry name" value="CK1_Ser-Thr_kinase"/>
</dbReference>
<keyword evidence="1" id="KW-0723">Serine/threonine-protein kinase</keyword>
<feature type="region of interest" description="Disordered" evidence="7">
    <location>
        <begin position="331"/>
        <end position="363"/>
    </location>
</feature>
<reference evidence="10 11" key="1">
    <citation type="submission" date="2022-11" db="UniProtKB">
        <authorList>
            <consortium name="WormBaseParasite"/>
        </authorList>
    </citation>
    <scope>IDENTIFICATION</scope>
</reference>
<keyword evidence="9" id="KW-1185">Reference proteome</keyword>
<dbReference type="Pfam" id="PF00069">
    <property type="entry name" value="Pkinase"/>
    <property type="match status" value="1"/>
</dbReference>
<name>A0A915C8B4_PARUN</name>
<dbReference type="PANTHER" id="PTHR11909">
    <property type="entry name" value="CASEIN KINASE-RELATED"/>
    <property type="match status" value="1"/>
</dbReference>
<dbReference type="GO" id="GO:0015630">
    <property type="term" value="C:microtubule cytoskeleton"/>
    <property type="evidence" value="ECO:0007669"/>
    <property type="project" value="UniProtKB-ARBA"/>
</dbReference>
<dbReference type="Gene3D" id="1.10.510.10">
    <property type="entry name" value="Transferase(Phosphotransferase) domain 1"/>
    <property type="match status" value="1"/>
</dbReference>
<evidence type="ECO:0000313" key="9">
    <source>
        <dbReference type="Proteomes" id="UP000887569"/>
    </source>
</evidence>
<proteinExistence type="inferred from homology"/>
<evidence type="ECO:0000256" key="4">
    <source>
        <dbReference type="ARBA" id="ARBA00022777"/>
    </source>
</evidence>
<keyword evidence="3" id="KW-0547">Nucleotide-binding</keyword>
<keyword evidence="5" id="KW-0067">ATP-binding</keyword>
<dbReference type="GO" id="GO:0004674">
    <property type="term" value="F:protein serine/threonine kinase activity"/>
    <property type="evidence" value="ECO:0007669"/>
    <property type="project" value="UniProtKB-KW"/>
</dbReference>
<feature type="domain" description="Protein kinase" evidence="8">
    <location>
        <begin position="29"/>
        <end position="300"/>
    </location>
</feature>
<dbReference type="FunFam" id="3.30.200.20:FF:000358">
    <property type="entry name" value="Tau tubulin kinase 2b"/>
    <property type="match status" value="1"/>
</dbReference>
<evidence type="ECO:0000313" key="10">
    <source>
        <dbReference type="WBParaSite" id="PgR096_g009_t01"/>
    </source>
</evidence>
<evidence type="ECO:0000259" key="8">
    <source>
        <dbReference type="PROSITE" id="PS50011"/>
    </source>
</evidence>
<organism evidence="9 11">
    <name type="scientific">Parascaris univalens</name>
    <name type="common">Nematode worm</name>
    <dbReference type="NCBI Taxonomy" id="6257"/>
    <lineage>
        <taxon>Eukaryota</taxon>
        <taxon>Metazoa</taxon>
        <taxon>Ecdysozoa</taxon>
        <taxon>Nematoda</taxon>
        <taxon>Chromadorea</taxon>
        <taxon>Rhabditida</taxon>
        <taxon>Spirurina</taxon>
        <taxon>Ascaridomorpha</taxon>
        <taxon>Ascaridoidea</taxon>
        <taxon>Ascarididae</taxon>
        <taxon>Parascaris</taxon>
    </lineage>
</organism>
<dbReference type="AlphaFoldDB" id="A0A915C8B4"/>
<evidence type="ECO:0000256" key="5">
    <source>
        <dbReference type="ARBA" id="ARBA00022840"/>
    </source>
</evidence>
<dbReference type="InterPro" id="IPR011009">
    <property type="entry name" value="Kinase-like_dom_sf"/>
</dbReference>
<evidence type="ECO:0000256" key="2">
    <source>
        <dbReference type="ARBA" id="ARBA00022679"/>
    </source>
</evidence>
<feature type="compositionally biased region" description="Basic and acidic residues" evidence="7">
    <location>
        <begin position="341"/>
        <end position="356"/>
    </location>
</feature>
<dbReference type="WBParaSite" id="PgR096_g009_t01">
    <property type="protein sequence ID" value="PgR096_g009_t01"/>
    <property type="gene ID" value="PgR096_g009"/>
</dbReference>
<evidence type="ECO:0000256" key="3">
    <source>
        <dbReference type="ARBA" id="ARBA00022741"/>
    </source>
</evidence>
<keyword evidence="2" id="KW-0808">Transferase</keyword>
<dbReference type="PROSITE" id="PS50011">
    <property type="entry name" value="PROTEIN_KINASE_DOM"/>
    <property type="match status" value="1"/>
</dbReference>
<dbReference type="SUPFAM" id="SSF56112">
    <property type="entry name" value="Protein kinase-like (PK-like)"/>
    <property type="match status" value="1"/>
</dbReference>
<evidence type="ECO:0000256" key="7">
    <source>
        <dbReference type="SAM" id="MobiDB-lite"/>
    </source>
</evidence>
<dbReference type="Proteomes" id="UP000887569">
    <property type="component" value="Unplaced"/>
</dbReference>
<evidence type="ECO:0000256" key="6">
    <source>
        <dbReference type="ARBA" id="ARBA00061588"/>
    </source>
</evidence>
<protein>
    <submittedName>
        <fullName evidence="10 11">Protein kinase domain-containing protein</fullName>
    </submittedName>
</protein>
<keyword evidence="4" id="KW-0418">Kinase</keyword>
<accession>A0A915C8B4</accession>
<dbReference type="SMART" id="SM00220">
    <property type="entry name" value="S_TKc"/>
    <property type="match status" value="1"/>
</dbReference>
<evidence type="ECO:0000256" key="1">
    <source>
        <dbReference type="ARBA" id="ARBA00022527"/>
    </source>
</evidence>
<sequence length="377" mass="42618">MQQGRVQGGAANDEGPIELSNGRIVGRRWKIIEKLGEGGCGSVYKVQDIQTLAKAALKAESNFVPGGSVLKLEVQVLRRLEGRRYIAQLLQAGKKSTYSYMVMTLFGHSLNCLLKKCGQCSISTQVRVGINILYGIKQLHEVGFIHRDVKPANLAVGRRGKEMRIIHILDFGLSREYILSSGGTVKLRVPRTKVLFRGTVRYCSASAHTRMEQGRPDDLWSMVYVLVEMRGPLPWNRIRKKHKVGKMKSSTPDEELFRFSPRELIDIAAHLRTLDYYKRPDYLFIYNKFASVMSKCHYRFSDPFDWEESKLAVANKKPNNTICGVSAGKSAESHFNGEQSNARKEFELDTTPRSEDSGDNDEQLFVAADFEKNELGF</sequence>
<dbReference type="GO" id="GO:0005524">
    <property type="term" value="F:ATP binding"/>
    <property type="evidence" value="ECO:0007669"/>
    <property type="project" value="UniProtKB-KW"/>
</dbReference>